<keyword evidence="7 16" id="KW-0285">Flavoprotein</keyword>
<dbReference type="PANTHER" id="PTHR21071:SF4">
    <property type="entry name" value="UDP-N-ACETYLENOLPYRUVOYLGLUCOSAMINE REDUCTASE"/>
    <property type="match status" value="1"/>
</dbReference>
<evidence type="ECO:0000313" key="19">
    <source>
        <dbReference type="Proteomes" id="UP000469440"/>
    </source>
</evidence>
<evidence type="ECO:0000259" key="17">
    <source>
        <dbReference type="PROSITE" id="PS51387"/>
    </source>
</evidence>
<feature type="active site" description="Proton donor" evidence="16">
    <location>
        <position position="227"/>
    </location>
</feature>
<dbReference type="UniPathway" id="UPA00219"/>
<dbReference type="GO" id="GO:0008762">
    <property type="term" value="F:UDP-N-acetylmuramate dehydrogenase activity"/>
    <property type="evidence" value="ECO:0007669"/>
    <property type="project" value="UniProtKB-UniRule"/>
</dbReference>
<dbReference type="InterPro" id="IPR016169">
    <property type="entry name" value="FAD-bd_PCMH_sub2"/>
</dbReference>
<dbReference type="InterPro" id="IPR016166">
    <property type="entry name" value="FAD-bd_PCMH"/>
</dbReference>
<dbReference type="GO" id="GO:0071555">
    <property type="term" value="P:cell wall organization"/>
    <property type="evidence" value="ECO:0007669"/>
    <property type="project" value="UniProtKB-KW"/>
</dbReference>
<comment type="pathway">
    <text evidence="4 16">Cell wall biogenesis; peptidoglycan biosynthesis.</text>
</comment>
<comment type="caution">
    <text evidence="18">The sequence shown here is derived from an EMBL/GenBank/DDBJ whole genome shotgun (WGS) entry which is preliminary data.</text>
</comment>
<dbReference type="GO" id="GO:0009252">
    <property type="term" value="P:peptidoglycan biosynthetic process"/>
    <property type="evidence" value="ECO:0007669"/>
    <property type="project" value="UniProtKB-UniRule"/>
</dbReference>
<dbReference type="Pfam" id="PF02873">
    <property type="entry name" value="MurB_C"/>
    <property type="match status" value="1"/>
</dbReference>
<dbReference type="SUPFAM" id="SSF56194">
    <property type="entry name" value="Uridine diphospho-N-Acetylenolpyruvylglucosamine reductase, MurB, C-terminal domain"/>
    <property type="match status" value="1"/>
</dbReference>
<organism evidence="18 19">
    <name type="scientific">Caproicibacter fermentans</name>
    <dbReference type="NCBI Taxonomy" id="2576756"/>
    <lineage>
        <taxon>Bacteria</taxon>
        <taxon>Bacillati</taxon>
        <taxon>Bacillota</taxon>
        <taxon>Clostridia</taxon>
        <taxon>Eubacteriales</taxon>
        <taxon>Acutalibacteraceae</taxon>
        <taxon>Caproicibacter</taxon>
    </lineage>
</organism>
<dbReference type="NCBIfam" id="NF010480">
    <property type="entry name" value="PRK13905.1"/>
    <property type="match status" value="1"/>
</dbReference>
<dbReference type="Pfam" id="PF01565">
    <property type="entry name" value="FAD_binding_4"/>
    <property type="match status" value="1"/>
</dbReference>
<protein>
    <recommendedName>
        <fullName evidence="16">UDP-N-acetylenolpyruvoylglucosamine reductase</fullName>
        <ecNumber evidence="16">1.3.1.98</ecNumber>
    </recommendedName>
    <alternativeName>
        <fullName evidence="16">UDP-N-acetylmuramate dehydrogenase</fullName>
    </alternativeName>
</protein>
<keyword evidence="10 16" id="KW-0133">Cell shape</keyword>
<evidence type="ECO:0000256" key="4">
    <source>
        <dbReference type="ARBA" id="ARBA00004752"/>
    </source>
</evidence>
<evidence type="ECO:0000256" key="13">
    <source>
        <dbReference type="ARBA" id="ARBA00023306"/>
    </source>
</evidence>
<dbReference type="PROSITE" id="PS51387">
    <property type="entry name" value="FAD_PCMH"/>
    <property type="match status" value="1"/>
</dbReference>
<feature type="active site" evidence="16">
    <location>
        <position position="297"/>
    </location>
</feature>
<dbReference type="OrthoDB" id="9804753at2"/>
<dbReference type="GO" id="GO:0051301">
    <property type="term" value="P:cell division"/>
    <property type="evidence" value="ECO:0007669"/>
    <property type="project" value="UniProtKB-KW"/>
</dbReference>
<keyword evidence="13 16" id="KW-0131">Cell cycle</keyword>
<dbReference type="Gene3D" id="3.30.465.10">
    <property type="match status" value="1"/>
</dbReference>
<evidence type="ECO:0000256" key="12">
    <source>
        <dbReference type="ARBA" id="ARBA00023002"/>
    </source>
</evidence>
<keyword evidence="14 16" id="KW-0961">Cell wall biogenesis/degradation</keyword>
<dbReference type="HAMAP" id="MF_00037">
    <property type="entry name" value="MurB"/>
    <property type="match status" value="1"/>
</dbReference>
<evidence type="ECO:0000256" key="15">
    <source>
        <dbReference type="ARBA" id="ARBA00048914"/>
    </source>
</evidence>
<keyword evidence="5 16" id="KW-0963">Cytoplasm</keyword>
<proteinExistence type="inferred from homology"/>
<keyword evidence="11 16" id="KW-0573">Peptidoglycan synthesis</keyword>
<dbReference type="InterPro" id="IPR016167">
    <property type="entry name" value="FAD-bd_PCMH_sub1"/>
</dbReference>
<evidence type="ECO:0000256" key="7">
    <source>
        <dbReference type="ARBA" id="ARBA00022630"/>
    </source>
</evidence>
<dbReference type="PANTHER" id="PTHR21071">
    <property type="entry name" value="UDP-N-ACETYLENOLPYRUVOYLGLUCOSAMINE REDUCTASE"/>
    <property type="match status" value="1"/>
</dbReference>
<sequence>MDFLEELEKSARSLGCETYRNEPMSRHTTFRIGGPADLFLIVNDKSALREVSRKSWDLGIKLYPLGNGSNLLVSDAGIRGSVVSLGKGFQRIEPCGENELECGAGISLAGLCNFAKNHSLTGLEFAWGIPGSAGGAAFMNAGAYDHSMSEVITACSHVTQTGEAGILRGGDLQYGYRRSAYSGNGSIITSLRLKLSPGDPEQISSTMQELYDRRKSKQPLEVPSAGSIFKRPPGRYAGTLIEQCGLKGRRVGGAMVSEKHAGFIVNSGGATCGDVLRLIELIQETVYREAGVRLECEVKQIG</sequence>
<dbReference type="InterPro" id="IPR003170">
    <property type="entry name" value="MurB"/>
</dbReference>
<evidence type="ECO:0000256" key="11">
    <source>
        <dbReference type="ARBA" id="ARBA00022984"/>
    </source>
</evidence>
<dbReference type="Gene3D" id="3.30.43.10">
    <property type="entry name" value="Uridine Diphospho-n-acetylenolpyruvylglucosamine Reductase, domain 2"/>
    <property type="match status" value="1"/>
</dbReference>
<dbReference type="AlphaFoldDB" id="A0A6N8I1M7"/>
<comment type="subcellular location">
    <subcellularLocation>
        <location evidence="3 16">Cytoplasm</location>
    </subcellularLocation>
</comment>
<dbReference type="EMBL" id="VWXL01000075">
    <property type="protein sequence ID" value="MVB11818.1"/>
    <property type="molecule type" value="Genomic_DNA"/>
</dbReference>
<dbReference type="RefSeq" id="WP_156990890.1">
    <property type="nucleotide sequence ID" value="NZ_VWXL01000075.1"/>
</dbReference>
<dbReference type="EC" id="1.3.1.98" evidence="16"/>
<dbReference type="Proteomes" id="UP000469440">
    <property type="component" value="Unassembled WGS sequence"/>
</dbReference>
<dbReference type="GO" id="GO:0008360">
    <property type="term" value="P:regulation of cell shape"/>
    <property type="evidence" value="ECO:0007669"/>
    <property type="project" value="UniProtKB-KW"/>
</dbReference>
<evidence type="ECO:0000256" key="6">
    <source>
        <dbReference type="ARBA" id="ARBA00022618"/>
    </source>
</evidence>
<comment type="function">
    <text evidence="2 16">Cell wall formation.</text>
</comment>
<evidence type="ECO:0000256" key="2">
    <source>
        <dbReference type="ARBA" id="ARBA00003921"/>
    </source>
</evidence>
<evidence type="ECO:0000256" key="3">
    <source>
        <dbReference type="ARBA" id="ARBA00004496"/>
    </source>
</evidence>
<reference evidence="18 19" key="1">
    <citation type="submission" date="2019-09" db="EMBL/GenBank/DDBJ databases">
        <title>Genome sequence of Clostridium sp. EA1.</title>
        <authorList>
            <person name="Poehlein A."/>
            <person name="Bengelsdorf F.R."/>
            <person name="Daniel R."/>
        </authorList>
    </citation>
    <scope>NUCLEOTIDE SEQUENCE [LARGE SCALE GENOMIC DNA]</scope>
    <source>
        <strain evidence="18 19">EA1</strain>
    </source>
</reference>
<dbReference type="GO" id="GO:0071949">
    <property type="term" value="F:FAD binding"/>
    <property type="evidence" value="ECO:0007669"/>
    <property type="project" value="InterPro"/>
</dbReference>
<accession>A0A6N8I1M7</accession>
<dbReference type="InterPro" id="IPR011601">
    <property type="entry name" value="MurB_C"/>
</dbReference>
<keyword evidence="8 16" id="KW-0274">FAD</keyword>
<keyword evidence="19" id="KW-1185">Reference proteome</keyword>
<evidence type="ECO:0000256" key="8">
    <source>
        <dbReference type="ARBA" id="ARBA00022827"/>
    </source>
</evidence>
<dbReference type="SUPFAM" id="SSF56176">
    <property type="entry name" value="FAD-binding/transporter-associated domain-like"/>
    <property type="match status" value="1"/>
</dbReference>
<evidence type="ECO:0000256" key="9">
    <source>
        <dbReference type="ARBA" id="ARBA00022857"/>
    </source>
</evidence>
<feature type="domain" description="FAD-binding PCMH-type" evidence="17">
    <location>
        <begin position="31"/>
        <end position="198"/>
    </location>
</feature>
<dbReference type="NCBIfam" id="TIGR00179">
    <property type="entry name" value="murB"/>
    <property type="match status" value="1"/>
</dbReference>
<name>A0A6N8I1M7_9FIRM</name>
<evidence type="ECO:0000256" key="10">
    <source>
        <dbReference type="ARBA" id="ARBA00022960"/>
    </source>
</evidence>
<dbReference type="Gene3D" id="3.90.78.10">
    <property type="entry name" value="UDP-N-acetylenolpyruvoylglucosamine reductase, C-terminal domain"/>
    <property type="match status" value="1"/>
</dbReference>
<keyword evidence="9 16" id="KW-0521">NADP</keyword>
<evidence type="ECO:0000313" key="18">
    <source>
        <dbReference type="EMBL" id="MVB11818.1"/>
    </source>
</evidence>
<keyword evidence="6 16" id="KW-0132">Cell division</keyword>
<gene>
    <name evidence="16 18" type="primary">murB</name>
    <name evidence="18" type="ORF">CAFE_25440</name>
</gene>
<dbReference type="GO" id="GO:0005829">
    <property type="term" value="C:cytosol"/>
    <property type="evidence" value="ECO:0007669"/>
    <property type="project" value="TreeGrafter"/>
</dbReference>
<comment type="similarity">
    <text evidence="16">Belongs to the MurB family.</text>
</comment>
<keyword evidence="12 16" id="KW-0560">Oxidoreductase</keyword>
<dbReference type="InterPro" id="IPR036318">
    <property type="entry name" value="FAD-bd_PCMH-like_sf"/>
</dbReference>
<evidence type="ECO:0000256" key="1">
    <source>
        <dbReference type="ARBA" id="ARBA00001974"/>
    </source>
</evidence>
<dbReference type="InterPro" id="IPR036635">
    <property type="entry name" value="MurB_C_sf"/>
</dbReference>
<feature type="active site" evidence="16">
    <location>
        <position position="177"/>
    </location>
</feature>
<evidence type="ECO:0000256" key="5">
    <source>
        <dbReference type="ARBA" id="ARBA00022490"/>
    </source>
</evidence>
<comment type="cofactor">
    <cofactor evidence="1 16">
        <name>FAD</name>
        <dbReference type="ChEBI" id="CHEBI:57692"/>
    </cofactor>
</comment>
<comment type="catalytic activity">
    <reaction evidence="15 16">
        <text>UDP-N-acetyl-alpha-D-muramate + NADP(+) = UDP-N-acetyl-3-O-(1-carboxyvinyl)-alpha-D-glucosamine + NADPH + H(+)</text>
        <dbReference type="Rhea" id="RHEA:12248"/>
        <dbReference type="ChEBI" id="CHEBI:15378"/>
        <dbReference type="ChEBI" id="CHEBI:57783"/>
        <dbReference type="ChEBI" id="CHEBI:58349"/>
        <dbReference type="ChEBI" id="CHEBI:68483"/>
        <dbReference type="ChEBI" id="CHEBI:70757"/>
        <dbReference type="EC" id="1.3.1.98"/>
    </reaction>
</comment>
<dbReference type="InterPro" id="IPR006094">
    <property type="entry name" value="Oxid_FAD_bind_N"/>
</dbReference>
<evidence type="ECO:0000256" key="14">
    <source>
        <dbReference type="ARBA" id="ARBA00023316"/>
    </source>
</evidence>
<evidence type="ECO:0000256" key="16">
    <source>
        <dbReference type="HAMAP-Rule" id="MF_00037"/>
    </source>
</evidence>